<protein>
    <submittedName>
        <fullName evidence="3">HlyD family efflux transporter periplasmic adaptor subunit</fullName>
    </submittedName>
</protein>
<dbReference type="InterPro" id="IPR058647">
    <property type="entry name" value="BSH_CzcB-like"/>
</dbReference>
<accession>A0ABY7WD13</accession>
<name>A0ABY7WD13_9SPHI</name>
<reference evidence="3 4" key="1">
    <citation type="submission" date="2023-02" db="EMBL/GenBank/DDBJ databases">
        <title>Genome sequence of Sphingobacterium sp. KACC 22765.</title>
        <authorList>
            <person name="Kim S."/>
            <person name="Heo J."/>
            <person name="Kwon S.-W."/>
        </authorList>
    </citation>
    <scope>NUCLEOTIDE SEQUENCE [LARGE SCALE GENOMIC DNA]</scope>
    <source>
        <strain evidence="3 4">KACC 22765</strain>
    </source>
</reference>
<evidence type="ECO:0000259" key="2">
    <source>
        <dbReference type="Pfam" id="PF25973"/>
    </source>
</evidence>
<feature type="signal peptide" evidence="1">
    <location>
        <begin position="1"/>
        <end position="21"/>
    </location>
</feature>
<dbReference type="PANTHER" id="PTHR30469:SF15">
    <property type="entry name" value="HLYD FAMILY OF SECRETION PROTEINS"/>
    <property type="match status" value="1"/>
</dbReference>
<dbReference type="Pfam" id="PF25973">
    <property type="entry name" value="BSH_CzcB"/>
    <property type="match status" value="1"/>
</dbReference>
<dbReference type="Gene3D" id="2.40.30.170">
    <property type="match status" value="1"/>
</dbReference>
<dbReference type="EMBL" id="CP117880">
    <property type="protein sequence ID" value="WDF67546.1"/>
    <property type="molecule type" value="Genomic_DNA"/>
</dbReference>
<dbReference type="SUPFAM" id="SSF111369">
    <property type="entry name" value="HlyD-like secretion proteins"/>
    <property type="match status" value="1"/>
</dbReference>
<dbReference type="RefSeq" id="WP_274266274.1">
    <property type="nucleotide sequence ID" value="NZ_CP117880.1"/>
</dbReference>
<dbReference type="Proteomes" id="UP001221558">
    <property type="component" value="Chromosome"/>
</dbReference>
<gene>
    <name evidence="3" type="ORF">PQ465_14700</name>
</gene>
<dbReference type="Gene3D" id="2.40.50.100">
    <property type="match status" value="1"/>
</dbReference>
<evidence type="ECO:0000313" key="3">
    <source>
        <dbReference type="EMBL" id="WDF67546.1"/>
    </source>
</evidence>
<proteinExistence type="predicted"/>
<feature type="chain" id="PRO_5047076999" evidence="1">
    <location>
        <begin position="22"/>
        <end position="318"/>
    </location>
</feature>
<organism evidence="3 4">
    <name type="scientific">Sphingobacterium oryzagri</name>
    <dbReference type="NCBI Taxonomy" id="3025669"/>
    <lineage>
        <taxon>Bacteria</taxon>
        <taxon>Pseudomonadati</taxon>
        <taxon>Bacteroidota</taxon>
        <taxon>Sphingobacteriia</taxon>
        <taxon>Sphingobacteriales</taxon>
        <taxon>Sphingobacteriaceae</taxon>
        <taxon>Sphingobacterium</taxon>
    </lineage>
</organism>
<feature type="domain" description="CzcB-like barrel-sandwich hybrid" evidence="2">
    <location>
        <begin position="62"/>
        <end position="227"/>
    </location>
</feature>
<keyword evidence="4" id="KW-1185">Reference proteome</keyword>
<keyword evidence="1" id="KW-0732">Signal</keyword>
<evidence type="ECO:0000313" key="4">
    <source>
        <dbReference type="Proteomes" id="UP001221558"/>
    </source>
</evidence>
<sequence>MKLFINKYPFLLIALVGLLYAACKQSGKPQQDTETTETMLAKVNTVVAIGKVVPANGYEWLASPVSGLVKEVMVKEGDHVDAGEVVIKLSEQTAPLAVDLSKVQLERMLAQNKSSQSSIQEEQLKLAELREKYETSHTLYAKNAETREKMQADSNAWKQQEQRLLSVQQDIKATAVDQKAQRINIRKAEEDYQALQVRASGSGTIVELLAEVGQSVTPSTTLGRVANTDSLLVEAEVDELFVDRVNIGQSVSFFAVGSKRAVGTGKIVYVSPTLMDKSMLYESANEGDDRRVRRLKIKPDRSDGLLINAKVDCQINIQ</sequence>
<dbReference type="PANTHER" id="PTHR30469">
    <property type="entry name" value="MULTIDRUG RESISTANCE PROTEIN MDTA"/>
    <property type="match status" value="1"/>
</dbReference>
<evidence type="ECO:0000256" key="1">
    <source>
        <dbReference type="SAM" id="SignalP"/>
    </source>
</evidence>